<organism evidence="1 2">
    <name type="scientific">Gossypium laxum</name>
    <dbReference type="NCBI Taxonomy" id="34288"/>
    <lineage>
        <taxon>Eukaryota</taxon>
        <taxon>Viridiplantae</taxon>
        <taxon>Streptophyta</taxon>
        <taxon>Embryophyta</taxon>
        <taxon>Tracheophyta</taxon>
        <taxon>Spermatophyta</taxon>
        <taxon>Magnoliopsida</taxon>
        <taxon>eudicotyledons</taxon>
        <taxon>Gunneridae</taxon>
        <taxon>Pentapetalae</taxon>
        <taxon>rosids</taxon>
        <taxon>malvids</taxon>
        <taxon>Malvales</taxon>
        <taxon>Malvaceae</taxon>
        <taxon>Malvoideae</taxon>
        <taxon>Gossypium</taxon>
    </lineage>
</organism>
<keyword evidence="2" id="KW-1185">Reference proteome</keyword>
<dbReference type="Proteomes" id="UP000593574">
    <property type="component" value="Unassembled WGS sequence"/>
</dbReference>
<name>A0A7J9AYF1_9ROSI</name>
<evidence type="ECO:0000313" key="1">
    <source>
        <dbReference type="EMBL" id="MBA0729081.1"/>
    </source>
</evidence>
<accession>A0A7J9AYF1</accession>
<proteinExistence type="predicted"/>
<dbReference type="EMBL" id="JABEZV010389890">
    <property type="protein sequence ID" value="MBA0729081.1"/>
    <property type="molecule type" value="Genomic_DNA"/>
</dbReference>
<comment type="caution">
    <text evidence="1">The sequence shown here is derived from an EMBL/GenBank/DDBJ whole genome shotgun (WGS) entry which is preliminary data.</text>
</comment>
<protein>
    <submittedName>
        <fullName evidence="1">Uncharacterized protein</fullName>
    </submittedName>
</protein>
<gene>
    <name evidence="1" type="ORF">Golax_022544</name>
</gene>
<sequence length="114" mass="12573">MIPTEQPFQMMPGAYPSPFMYPNPYMFSFSSPLAGWSLWPGSSPFFVTSSGPPMYRPALYEGSQEGPSGSSSFYQSSSLYGFQTASPLVMQTPLQSLFYQCGSSSQHRQPDTLP</sequence>
<evidence type="ECO:0000313" key="2">
    <source>
        <dbReference type="Proteomes" id="UP000593574"/>
    </source>
</evidence>
<dbReference type="AlphaFoldDB" id="A0A7J9AYF1"/>
<reference evidence="1 2" key="1">
    <citation type="journal article" date="2019" name="Genome Biol. Evol.">
        <title>Insights into the evolution of the New World diploid cottons (Gossypium, subgenus Houzingenia) based on genome sequencing.</title>
        <authorList>
            <person name="Grover C.E."/>
            <person name="Arick M.A. 2nd"/>
            <person name="Thrash A."/>
            <person name="Conover J.L."/>
            <person name="Sanders W.S."/>
            <person name="Peterson D.G."/>
            <person name="Frelichowski J.E."/>
            <person name="Scheffler J.A."/>
            <person name="Scheffler B.E."/>
            <person name="Wendel J.F."/>
        </authorList>
    </citation>
    <scope>NUCLEOTIDE SEQUENCE [LARGE SCALE GENOMIC DNA]</scope>
    <source>
        <strain evidence="1">4</strain>
        <tissue evidence="1">Leaf</tissue>
    </source>
</reference>